<keyword evidence="4" id="KW-1185">Reference proteome</keyword>
<keyword evidence="2" id="KW-0812">Transmembrane</keyword>
<reference evidence="3 4" key="1">
    <citation type="journal article" date="2014" name="ISME J.">
        <title>Candidatus Competibacter-lineage genomes retrieved from metagenomes reveal functional metabolic diversity.</title>
        <authorList>
            <person name="McIlroy S.J."/>
            <person name="Albertsen M."/>
            <person name="Andresen E.K."/>
            <person name="Saunders A.M."/>
            <person name="Kristiansen R."/>
            <person name="Stokholm-Bjerregaard M."/>
            <person name="Nielsen K.L."/>
            <person name="Nielsen P.H."/>
        </authorList>
    </citation>
    <scope>NUCLEOTIDE SEQUENCE [LARGE SCALE GENOMIC DNA]</scope>
    <source>
        <strain evidence="3 4">Run_B_J11</strain>
    </source>
</reference>
<feature type="region of interest" description="Disordered" evidence="1">
    <location>
        <begin position="38"/>
        <end position="61"/>
    </location>
</feature>
<keyword evidence="2" id="KW-1133">Transmembrane helix</keyword>
<gene>
    <name evidence="3" type="ORF">BN874_1620041</name>
</gene>
<comment type="caution">
    <text evidence="3">The sequence shown here is derived from an EMBL/GenBank/DDBJ whole genome shotgun (WGS) entry which is preliminary data.</text>
</comment>
<accession>A0A7U7J2P6</accession>
<evidence type="ECO:0000256" key="1">
    <source>
        <dbReference type="SAM" id="MobiDB-lite"/>
    </source>
</evidence>
<evidence type="ECO:0000313" key="4">
    <source>
        <dbReference type="Proteomes" id="UP000019184"/>
    </source>
</evidence>
<dbReference type="EMBL" id="CBTK010000071">
    <property type="protein sequence ID" value="CDH44382.1"/>
    <property type="molecule type" value="Genomic_DNA"/>
</dbReference>
<protein>
    <submittedName>
        <fullName evidence="3">Uncharacterized protein</fullName>
    </submittedName>
</protein>
<dbReference type="AlphaFoldDB" id="A0A7U7J2P6"/>
<keyword evidence="2" id="KW-0472">Membrane</keyword>
<evidence type="ECO:0000313" key="3">
    <source>
        <dbReference type="EMBL" id="CDH44382.1"/>
    </source>
</evidence>
<feature type="compositionally biased region" description="Basic and acidic residues" evidence="1">
    <location>
        <begin position="41"/>
        <end position="61"/>
    </location>
</feature>
<proteinExistence type="predicted"/>
<evidence type="ECO:0000256" key="2">
    <source>
        <dbReference type="SAM" id="Phobius"/>
    </source>
</evidence>
<dbReference type="Proteomes" id="UP000019184">
    <property type="component" value="Unassembled WGS sequence"/>
</dbReference>
<name>A0A7U7J2P6_9GAMM</name>
<sequence length="82" mass="8683">MLTLATKGAIQQLIIVAPVISVSAHSEILIIALAGEPTDAGGRRMPQELKPTAERDSDRDATPTAAWIRIGYSTGNSRDALI</sequence>
<organism evidence="3 4">
    <name type="scientific">Candidatus Contendobacter odensis Run_B_J11</name>
    <dbReference type="NCBI Taxonomy" id="1400861"/>
    <lineage>
        <taxon>Bacteria</taxon>
        <taxon>Pseudomonadati</taxon>
        <taxon>Pseudomonadota</taxon>
        <taxon>Gammaproteobacteria</taxon>
        <taxon>Candidatus Competibacteraceae</taxon>
        <taxon>Candidatus Contendibacter</taxon>
    </lineage>
</organism>
<feature type="transmembrane region" description="Helical" evidence="2">
    <location>
        <begin position="12"/>
        <end position="35"/>
    </location>
</feature>